<protein>
    <recommendedName>
        <fullName evidence="2">C2H2-type domain-containing protein</fullName>
    </recommendedName>
</protein>
<evidence type="ECO:0000313" key="3">
    <source>
        <dbReference type="EMBL" id="GFY26259.1"/>
    </source>
</evidence>
<feature type="domain" description="C2H2-type" evidence="2">
    <location>
        <begin position="65"/>
        <end position="92"/>
    </location>
</feature>
<dbReference type="InterPro" id="IPR013087">
    <property type="entry name" value="Znf_C2H2_type"/>
</dbReference>
<evidence type="ECO:0000256" key="1">
    <source>
        <dbReference type="PROSITE-ProRule" id="PRU00042"/>
    </source>
</evidence>
<dbReference type="Pfam" id="PF13912">
    <property type="entry name" value="zf-C2H2_6"/>
    <property type="match status" value="1"/>
</dbReference>
<organism evidence="3 4">
    <name type="scientific">Trichonephila clavipes</name>
    <name type="common">Golden silk orbweaver</name>
    <name type="synonym">Nephila clavipes</name>
    <dbReference type="NCBI Taxonomy" id="2585209"/>
    <lineage>
        <taxon>Eukaryota</taxon>
        <taxon>Metazoa</taxon>
        <taxon>Ecdysozoa</taxon>
        <taxon>Arthropoda</taxon>
        <taxon>Chelicerata</taxon>
        <taxon>Arachnida</taxon>
        <taxon>Araneae</taxon>
        <taxon>Araneomorphae</taxon>
        <taxon>Entelegynae</taxon>
        <taxon>Araneoidea</taxon>
        <taxon>Nephilidae</taxon>
        <taxon>Trichonephila</taxon>
    </lineage>
</organism>
<dbReference type="Gene3D" id="3.30.160.60">
    <property type="entry name" value="Classic Zinc Finger"/>
    <property type="match status" value="1"/>
</dbReference>
<gene>
    <name evidence="3" type="ORF">TNCV_24602</name>
</gene>
<name>A0A8X6W198_TRICX</name>
<dbReference type="Proteomes" id="UP000887159">
    <property type="component" value="Unassembled WGS sequence"/>
</dbReference>
<evidence type="ECO:0000259" key="2">
    <source>
        <dbReference type="PROSITE" id="PS50157"/>
    </source>
</evidence>
<dbReference type="EMBL" id="BMAU01021375">
    <property type="protein sequence ID" value="GFY26259.1"/>
    <property type="molecule type" value="Genomic_DNA"/>
</dbReference>
<dbReference type="GO" id="GO:0008270">
    <property type="term" value="F:zinc ion binding"/>
    <property type="evidence" value="ECO:0007669"/>
    <property type="project" value="UniProtKB-KW"/>
</dbReference>
<reference evidence="3" key="1">
    <citation type="submission" date="2020-08" db="EMBL/GenBank/DDBJ databases">
        <title>Multicomponent nature underlies the extraordinary mechanical properties of spider dragline silk.</title>
        <authorList>
            <person name="Kono N."/>
            <person name="Nakamura H."/>
            <person name="Mori M."/>
            <person name="Yoshida Y."/>
            <person name="Ohtoshi R."/>
            <person name="Malay A.D."/>
            <person name="Moran D.A.P."/>
            <person name="Tomita M."/>
            <person name="Numata K."/>
            <person name="Arakawa K."/>
        </authorList>
    </citation>
    <scope>NUCLEOTIDE SEQUENCE</scope>
</reference>
<dbReference type="SMART" id="SM00355">
    <property type="entry name" value="ZnF_C2H2"/>
    <property type="match status" value="2"/>
</dbReference>
<dbReference type="SUPFAM" id="SSF57667">
    <property type="entry name" value="beta-beta-alpha zinc fingers"/>
    <property type="match status" value="1"/>
</dbReference>
<evidence type="ECO:0000313" key="4">
    <source>
        <dbReference type="Proteomes" id="UP000887159"/>
    </source>
</evidence>
<keyword evidence="1" id="KW-0862">Zinc</keyword>
<accession>A0A8X6W198</accession>
<dbReference type="AlphaFoldDB" id="A0A8X6W198"/>
<keyword evidence="4" id="KW-1185">Reference proteome</keyword>
<dbReference type="PROSITE" id="PS00028">
    <property type="entry name" value="ZINC_FINGER_C2H2_1"/>
    <property type="match status" value="2"/>
</dbReference>
<dbReference type="Pfam" id="PF13894">
    <property type="entry name" value="zf-C2H2_4"/>
    <property type="match status" value="1"/>
</dbReference>
<dbReference type="PROSITE" id="PS50157">
    <property type="entry name" value="ZINC_FINGER_C2H2_2"/>
    <property type="match status" value="2"/>
</dbReference>
<dbReference type="InterPro" id="IPR036236">
    <property type="entry name" value="Znf_C2H2_sf"/>
</dbReference>
<feature type="domain" description="C2H2-type" evidence="2">
    <location>
        <begin position="94"/>
        <end position="117"/>
    </location>
</feature>
<comment type="caution">
    <text evidence="3">The sequence shown here is derived from an EMBL/GenBank/DDBJ whole genome shotgun (WGS) entry which is preliminary data.</text>
</comment>
<keyword evidence="1" id="KW-0479">Metal-binding</keyword>
<keyword evidence="1" id="KW-0863">Zinc-finger</keyword>
<proteinExistence type="predicted"/>
<sequence>MTVKPSVDTELLDIHTSSKKEYIGAVPLSKAKLGPVNSPIQCSPSDNPLMTGNGISQQLKYSEKWKCDICGSYLTTKHSLQRHMKRHLDVKQYFECDICHKLFEWESSMIRHRGSIHGILMSKKKISI</sequence>